<dbReference type="InterPro" id="IPR011051">
    <property type="entry name" value="RmlC_Cupin_sf"/>
</dbReference>
<gene>
    <name evidence="1" type="ORF">WG219_11890</name>
</gene>
<reference evidence="1 2" key="1">
    <citation type="submission" date="2024-03" db="EMBL/GenBank/DDBJ databases">
        <title>Complete genome of BD2.</title>
        <authorList>
            <person name="Cao G."/>
        </authorList>
    </citation>
    <scope>NUCLEOTIDE SEQUENCE [LARGE SCALE GENOMIC DNA]</scope>
    <source>
        <strain evidence="1 2">BD2</strain>
    </source>
</reference>
<dbReference type="EMBL" id="CP148074">
    <property type="protein sequence ID" value="WXL24054.1"/>
    <property type="molecule type" value="Genomic_DNA"/>
</dbReference>
<dbReference type="Pfam" id="PF03079">
    <property type="entry name" value="ARD"/>
    <property type="match status" value="1"/>
</dbReference>
<sequence length="182" mass="20249">MSSLIVFHHVTPQVPNKLLTHEEDIVSTLAAVGITYTEIPVQERVNPGESDDLLLQASRSQLDQLQADYAMASIQLLNVCDERGEGNALADSLRKEQRCAAKQVVYCLAGRGQLMLNLGEYIYGVVLEKQGLVVVPADTAFWLDGGENPRFALARLFETAQIPDFEVVDGDFPGRFYRFDQF</sequence>
<dbReference type="InterPro" id="IPR004313">
    <property type="entry name" value="ARD"/>
</dbReference>
<name>A0ABZ2RFQ1_ECTME</name>
<dbReference type="SUPFAM" id="SSF51182">
    <property type="entry name" value="RmlC-like cupins"/>
    <property type="match status" value="1"/>
</dbReference>
<protein>
    <recommendedName>
        <fullName evidence="3">Acireductone dioxygenase</fullName>
    </recommendedName>
</protein>
<organism evidence="1 2">
    <name type="scientific">Ectopseudomonas mendocina</name>
    <name type="common">Pseudomonas mendocina</name>
    <dbReference type="NCBI Taxonomy" id="300"/>
    <lineage>
        <taxon>Bacteria</taxon>
        <taxon>Pseudomonadati</taxon>
        <taxon>Pseudomonadota</taxon>
        <taxon>Gammaproteobacteria</taxon>
        <taxon>Pseudomonadales</taxon>
        <taxon>Pseudomonadaceae</taxon>
        <taxon>Ectopseudomonas</taxon>
    </lineage>
</organism>
<proteinExistence type="predicted"/>
<dbReference type="Gene3D" id="2.60.120.10">
    <property type="entry name" value="Jelly Rolls"/>
    <property type="match status" value="1"/>
</dbReference>
<evidence type="ECO:0000313" key="1">
    <source>
        <dbReference type="EMBL" id="WXL24054.1"/>
    </source>
</evidence>
<keyword evidence="2" id="KW-1185">Reference proteome</keyword>
<evidence type="ECO:0008006" key="3">
    <source>
        <dbReference type="Google" id="ProtNLM"/>
    </source>
</evidence>
<evidence type="ECO:0000313" key="2">
    <source>
        <dbReference type="Proteomes" id="UP001476583"/>
    </source>
</evidence>
<accession>A0ABZ2RFQ1</accession>
<dbReference type="InterPro" id="IPR014710">
    <property type="entry name" value="RmlC-like_jellyroll"/>
</dbReference>
<dbReference type="Proteomes" id="UP001476583">
    <property type="component" value="Chromosome"/>
</dbReference>